<evidence type="ECO:0000313" key="2">
    <source>
        <dbReference type="Proteomes" id="UP000674217"/>
    </source>
</evidence>
<dbReference type="SUPFAM" id="SSF56935">
    <property type="entry name" value="Porins"/>
    <property type="match status" value="1"/>
</dbReference>
<evidence type="ECO:0000313" key="1">
    <source>
        <dbReference type="EMBL" id="MBP4140811.1"/>
    </source>
</evidence>
<accession>A0ABS5CQC5</accession>
<dbReference type="RefSeq" id="WP_210644694.1">
    <property type="nucleotide sequence ID" value="NZ_JAGFBU010000001.1"/>
</dbReference>
<gene>
    <name evidence="1" type="ORF">J3S90_03255</name>
</gene>
<dbReference type="EMBL" id="JAGFBU010000001">
    <property type="protein sequence ID" value="MBP4140811.1"/>
    <property type="molecule type" value="Genomic_DNA"/>
</dbReference>
<organism evidence="1 2">
    <name type="scientific">Flavobacterium flabelliforme</name>
    <dbReference type="NCBI Taxonomy" id="2816119"/>
    <lineage>
        <taxon>Bacteria</taxon>
        <taxon>Pseudomonadati</taxon>
        <taxon>Bacteroidota</taxon>
        <taxon>Flavobacteriia</taxon>
        <taxon>Flavobacteriales</taxon>
        <taxon>Flavobacteriaceae</taxon>
        <taxon>Flavobacterium</taxon>
    </lineage>
</organism>
<comment type="caution">
    <text evidence="1">The sequence shown here is derived from an EMBL/GenBank/DDBJ whole genome shotgun (WGS) entry which is preliminary data.</text>
</comment>
<keyword evidence="2" id="KW-1185">Reference proteome</keyword>
<name>A0ABS5CQC5_9FLAO</name>
<proteinExistence type="predicted"/>
<protein>
    <submittedName>
        <fullName evidence="1">Uncharacterized protein</fullName>
    </submittedName>
</protein>
<sequence>MKLTNGLWLKKQTNQISREQHLSKTLLQPQWNSEYEFNKSETLNFNYKLENNFPEVSQLASNYTLQNYNLVYKGNGLLQNEQFHTANLRYSKMNMYRGITWNAMANFNKKIKTIRNEIQLDGIDQFNTPILSDNPETTYGINGSFSKRIYRFNLKLNTRFNWFNYSQIINSVITTNDRNIQNFGLVIKTAYRKWPDFSIGYNKGFSQLSGLTKSNFQTDAINADANVNFFKSWIFKLEYENLKNTNNANQSNFYDIANASLRYQKKNSPLGFELTANNLFDNKLKNDYSFSDYVISERNTYLLPRVILFSISYKL</sequence>
<dbReference type="Proteomes" id="UP000674217">
    <property type="component" value="Unassembled WGS sequence"/>
</dbReference>
<reference evidence="1 2" key="1">
    <citation type="submission" date="2021-03" db="EMBL/GenBank/DDBJ databases">
        <title>Flavobacterium Flabelliformis Sp. Nov. And Flavobacterium Geliluteum Sp. Nov., Two Novel Multidrug Resistant Psychrophilic Species Isolated From Antarctica.</title>
        <authorList>
            <person name="Kralova S."/>
            <person name="Busse H.J."/>
            <person name="Bezdicek M."/>
            <person name="Nykrynova M."/>
            <person name="Kroupova E."/>
            <person name="Krsek D."/>
            <person name="Sedlacek I."/>
        </authorList>
    </citation>
    <scope>NUCLEOTIDE SEQUENCE [LARGE SCALE GENOMIC DNA]</scope>
    <source>
        <strain evidence="1 2">P4023</strain>
    </source>
</reference>